<feature type="chain" id="PRO_5016587185" evidence="2">
    <location>
        <begin position="33"/>
        <end position="125"/>
    </location>
</feature>
<gene>
    <name evidence="4" type="ORF">DES41_10928</name>
</gene>
<dbReference type="AlphaFoldDB" id="A0A368XHJ4"/>
<reference evidence="4 5" key="1">
    <citation type="submission" date="2018-07" db="EMBL/GenBank/DDBJ databases">
        <title>Genomic Encyclopedia of Type Strains, Phase IV (KMG-IV): sequencing the most valuable type-strain genomes for metagenomic binning, comparative biology and taxonomic classification.</title>
        <authorList>
            <person name="Goeker M."/>
        </authorList>
    </citation>
    <scope>NUCLEOTIDE SEQUENCE [LARGE SCALE GENOMIC DNA]</scope>
    <source>
        <strain evidence="4 5">DSM 21634</strain>
    </source>
</reference>
<proteinExistence type="predicted"/>
<evidence type="ECO:0000259" key="3">
    <source>
        <dbReference type="Pfam" id="PF07589"/>
    </source>
</evidence>
<feature type="signal peptide" evidence="2">
    <location>
        <begin position="1"/>
        <end position="32"/>
    </location>
</feature>
<dbReference type="Pfam" id="PF07589">
    <property type="entry name" value="PEP-CTERM"/>
    <property type="match status" value="1"/>
</dbReference>
<dbReference type="EMBL" id="QPJK01000009">
    <property type="protein sequence ID" value="RCW67305.1"/>
    <property type="molecule type" value="Genomic_DNA"/>
</dbReference>
<comment type="caution">
    <text evidence="4">The sequence shown here is derived from an EMBL/GenBank/DDBJ whole genome shotgun (WGS) entry which is preliminary data.</text>
</comment>
<name>A0A368XHJ4_9BURK</name>
<accession>A0A368XHJ4</accession>
<evidence type="ECO:0000256" key="1">
    <source>
        <dbReference type="SAM" id="Phobius"/>
    </source>
</evidence>
<evidence type="ECO:0000313" key="5">
    <source>
        <dbReference type="Proteomes" id="UP000252884"/>
    </source>
</evidence>
<feature type="domain" description="Ice-binding protein C-terminal" evidence="3">
    <location>
        <begin position="98"/>
        <end position="123"/>
    </location>
</feature>
<keyword evidence="1" id="KW-0812">Transmembrane</keyword>
<dbReference type="NCBIfam" id="TIGR02595">
    <property type="entry name" value="PEP_CTERM"/>
    <property type="match status" value="1"/>
</dbReference>
<dbReference type="InterPro" id="IPR013424">
    <property type="entry name" value="Ice-binding_C"/>
</dbReference>
<evidence type="ECO:0000256" key="2">
    <source>
        <dbReference type="SAM" id="SignalP"/>
    </source>
</evidence>
<sequence length="125" mass="13097">MTRNRTRAAWARALAATTLSLTLGLHSTASLAVPVAHDMVPEASLLTALEQPQDPQPSVTTAGGLPGDVWWICACYTLVYVNLPFEIIQVDSGATPFAVPEPGTLGLLGLGVGLAGIAAARRRRH</sequence>
<organism evidence="4 5">
    <name type="scientific">Pseudorhodoferax soli</name>
    <dbReference type="NCBI Taxonomy" id="545864"/>
    <lineage>
        <taxon>Bacteria</taxon>
        <taxon>Pseudomonadati</taxon>
        <taxon>Pseudomonadota</taxon>
        <taxon>Betaproteobacteria</taxon>
        <taxon>Burkholderiales</taxon>
        <taxon>Comamonadaceae</taxon>
    </lineage>
</organism>
<keyword evidence="1" id="KW-0472">Membrane</keyword>
<keyword evidence="5" id="KW-1185">Reference proteome</keyword>
<keyword evidence="2" id="KW-0732">Signal</keyword>
<keyword evidence="1" id="KW-1133">Transmembrane helix</keyword>
<dbReference type="Proteomes" id="UP000252884">
    <property type="component" value="Unassembled WGS sequence"/>
</dbReference>
<protein>
    <submittedName>
        <fullName evidence="4">Putative secreted protein with PEP-CTERM sorting signal</fullName>
    </submittedName>
</protein>
<evidence type="ECO:0000313" key="4">
    <source>
        <dbReference type="EMBL" id="RCW67305.1"/>
    </source>
</evidence>
<feature type="transmembrane region" description="Helical" evidence="1">
    <location>
        <begin position="103"/>
        <end position="120"/>
    </location>
</feature>